<accession>A0A8X7PRB7</accession>
<gene>
    <name evidence="3" type="ORF">Bca52824_075159</name>
</gene>
<dbReference type="PANTHER" id="PTHR33710:SF71">
    <property type="entry name" value="ENDONUCLEASE_EXONUCLEASE_PHOSPHATASE DOMAIN-CONTAINING PROTEIN"/>
    <property type="match status" value="1"/>
</dbReference>
<dbReference type="AlphaFoldDB" id="A0A8X7PRB7"/>
<feature type="compositionally biased region" description="Polar residues" evidence="1">
    <location>
        <begin position="288"/>
        <end position="299"/>
    </location>
</feature>
<reference evidence="3 4" key="1">
    <citation type="submission" date="2020-02" db="EMBL/GenBank/DDBJ databases">
        <authorList>
            <person name="Ma Q."/>
            <person name="Huang Y."/>
            <person name="Song X."/>
            <person name="Pei D."/>
        </authorList>
    </citation>
    <scope>NUCLEOTIDE SEQUENCE [LARGE SCALE GENOMIC DNA]</scope>
    <source>
        <strain evidence="3">Sxm20200214</strain>
        <tissue evidence="3">Leaf</tissue>
    </source>
</reference>
<organism evidence="3 4">
    <name type="scientific">Brassica carinata</name>
    <name type="common">Ethiopian mustard</name>
    <name type="synonym">Abyssinian cabbage</name>
    <dbReference type="NCBI Taxonomy" id="52824"/>
    <lineage>
        <taxon>Eukaryota</taxon>
        <taxon>Viridiplantae</taxon>
        <taxon>Streptophyta</taxon>
        <taxon>Embryophyta</taxon>
        <taxon>Tracheophyta</taxon>
        <taxon>Spermatophyta</taxon>
        <taxon>Magnoliopsida</taxon>
        <taxon>eudicotyledons</taxon>
        <taxon>Gunneridae</taxon>
        <taxon>Pentapetalae</taxon>
        <taxon>rosids</taxon>
        <taxon>malvids</taxon>
        <taxon>Brassicales</taxon>
        <taxon>Brassicaceae</taxon>
        <taxon>Brassiceae</taxon>
        <taxon>Brassica</taxon>
    </lineage>
</organism>
<sequence length="841" mass="98081">MQSDEEHQEQDQNQHHYQQPDPLKEFWKGLQDFDKPRWSVREETQKEFDKDHGLCLIVALPRTWELVGKVEGQINDDDTVNFYFDTEHHLLMVLEKQPYTYRGWLVALDRWINRDNPTFLKYIPFKVRISKLHDIYRHHSIVEDIGSKLGHVEEVTIVEPNTARKSSFDVDGEITLARMVDIMKDMPPVEIEFRFLGLQKFCTLCGSLKHEYELCSEYPKLKQRQFQLMDIGTNPYASAQQRCEAISEYISIREVGESSAAAASMKVESSQGEKSLVQRESTRHEKTNQTQVPSQTIPTTIAGDQGTKRKTPEDEEDQATTSAKRIELEQPNYAVVVQPFFGMIGLSYLFWEILICTVIMSVEEGANTFWLTYIYGNPIVKYRQAQWRQIIDSENAGMKSKAASPGLLRSCSLFNLMLSVLGLQDFKTFGGRYTWLGKRSKYTIMSRIDRAVANCDWLDKFPMATVSLLPWIGSDHRPLLLDTNENKRNKAFLFRYDSRWRLYPGLKQMVEQVYGQENSNLSYGIHSIILQCIKALSRWRSKQITTSQKVIQRLKQEIQGVYDSPIIDYNLLTMLKYFHNKTRQRRHYNRIAQIQDDQGKLLSKPNDIHRHIENYFLTRTCFMEACSYQTSSLAWRSIIQARPIIQKGMHWAVGDGAQIRVWQDNWLLGDPQNTPTGPGMFVHPNLRNEDVQRIMHLRPSITGTQDLLYWKLSKTGSYTVKLGYYVQRQLNAEVAQPNQVLLYSSPQLRNTFMHKLWMLNIPPKLKIFWWKLLHNGLLVATILLCGEGMETISHLIYECRVLREIWNLACSDIYQRISVDFDLLYIVFRMEDMENAEPVTL</sequence>
<comment type="caution">
    <text evidence="3">The sequence shown here is derived from an EMBL/GenBank/DDBJ whole genome shotgun (WGS) entry which is preliminary data.</text>
</comment>
<feature type="domain" description="DUF4283" evidence="2">
    <location>
        <begin position="59"/>
        <end position="112"/>
    </location>
</feature>
<dbReference type="InterPro" id="IPR036691">
    <property type="entry name" value="Endo/exonu/phosph_ase_sf"/>
</dbReference>
<dbReference type="SUPFAM" id="SSF56219">
    <property type="entry name" value="DNase I-like"/>
    <property type="match status" value="1"/>
</dbReference>
<proteinExistence type="predicted"/>
<keyword evidence="4" id="KW-1185">Reference proteome</keyword>
<dbReference type="Pfam" id="PF14111">
    <property type="entry name" value="DUF4283"/>
    <property type="match status" value="1"/>
</dbReference>
<dbReference type="Gene3D" id="3.60.10.10">
    <property type="entry name" value="Endonuclease/exonuclease/phosphatase"/>
    <property type="match status" value="1"/>
</dbReference>
<protein>
    <recommendedName>
        <fullName evidence="2">DUF4283 domain-containing protein</fullName>
    </recommendedName>
</protein>
<evidence type="ECO:0000313" key="3">
    <source>
        <dbReference type="EMBL" id="KAG2255865.1"/>
    </source>
</evidence>
<evidence type="ECO:0000313" key="4">
    <source>
        <dbReference type="Proteomes" id="UP000886595"/>
    </source>
</evidence>
<name>A0A8X7PRB7_BRACI</name>
<evidence type="ECO:0000259" key="2">
    <source>
        <dbReference type="Pfam" id="PF14111"/>
    </source>
</evidence>
<evidence type="ECO:0000256" key="1">
    <source>
        <dbReference type="SAM" id="MobiDB-lite"/>
    </source>
</evidence>
<feature type="region of interest" description="Disordered" evidence="1">
    <location>
        <begin position="1"/>
        <end position="20"/>
    </location>
</feature>
<dbReference type="Proteomes" id="UP000886595">
    <property type="component" value="Unassembled WGS sequence"/>
</dbReference>
<feature type="compositionally biased region" description="Basic and acidic residues" evidence="1">
    <location>
        <begin position="276"/>
        <end position="287"/>
    </location>
</feature>
<dbReference type="PANTHER" id="PTHR33710">
    <property type="entry name" value="BNAC02G09200D PROTEIN"/>
    <property type="match status" value="1"/>
</dbReference>
<dbReference type="EMBL" id="JAAMPC010000015">
    <property type="protein sequence ID" value="KAG2255865.1"/>
    <property type="molecule type" value="Genomic_DNA"/>
</dbReference>
<dbReference type="OrthoDB" id="1113032at2759"/>
<dbReference type="InterPro" id="IPR025558">
    <property type="entry name" value="DUF4283"/>
</dbReference>
<feature type="region of interest" description="Disordered" evidence="1">
    <location>
        <begin position="263"/>
        <end position="324"/>
    </location>
</feature>